<reference evidence="12 13" key="1">
    <citation type="submission" date="2020-08" db="EMBL/GenBank/DDBJ databases">
        <title>Genomic Encyclopedia of Type Strains, Phase IV (KMG-IV): sequencing the most valuable type-strain genomes for metagenomic binning, comparative biology and taxonomic classification.</title>
        <authorList>
            <person name="Goeker M."/>
        </authorList>
    </citation>
    <scope>NUCLEOTIDE SEQUENCE [LARGE SCALE GENOMIC DNA]</scope>
    <source>
        <strain evidence="12 13">DSM 5895</strain>
    </source>
</reference>
<evidence type="ECO:0000256" key="7">
    <source>
        <dbReference type="ARBA" id="ARBA00023002"/>
    </source>
</evidence>
<evidence type="ECO:0000256" key="4">
    <source>
        <dbReference type="ARBA" id="ARBA00022630"/>
    </source>
</evidence>
<evidence type="ECO:0000313" key="12">
    <source>
        <dbReference type="EMBL" id="MBB3772168.1"/>
    </source>
</evidence>
<evidence type="ECO:0000259" key="10">
    <source>
        <dbReference type="Pfam" id="PF00724"/>
    </source>
</evidence>
<dbReference type="InterPro" id="IPR051793">
    <property type="entry name" value="NADH:flavin_oxidoreductase"/>
</dbReference>
<dbReference type="PRINTS" id="PR00368">
    <property type="entry name" value="FADPNR"/>
</dbReference>
<dbReference type="Pfam" id="PF07992">
    <property type="entry name" value="Pyr_redox_2"/>
    <property type="match status" value="1"/>
</dbReference>
<accession>A0A839ZBU0</accession>
<evidence type="ECO:0000256" key="8">
    <source>
        <dbReference type="ARBA" id="ARBA00023004"/>
    </source>
</evidence>
<evidence type="ECO:0000256" key="2">
    <source>
        <dbReference type="ARBA" id="ARBA00001966"/>
    </source>
</evidence>
<name>A0A839ZBU0_9HYPH</name>
<dbReference type="GO" id="GO:0051536">
    <property type="term" value="F:iron-sulfur cluster binding"/>
    <property type="evidence" value="ECO:0007669"/>
    <property type="project" value="UniProtKB-KW"/>
</dbReference>
<dbReference type="SUPFAM" id="SSF51971">
    <property type="entry name" value="Nucleotide-binding domain"/>
    <property type="match status" value="1"/>
</dbReference>
<dbReference type="InterPro" id="IPR023753">
    <property type="entry name" value="FAD/NAD-binding_dom"/>
</dbReference>
<dbReference type="Gene3D" id="3.20.20.70">
    <property type="entry name" value="Aldolase class I"/>
    <property type="match status" value="1"/>
</dbReference>
<dbReference type="EC" id="1.5.8.2" evidence="12"/>
<dbReference type="GO" id="GO:0010181">
    <property type="term" value="F:FMN binding"/>
    <property type="evidence" value="ECO:0007669"/>
    <property type="project" value="InterPro"/>
</dbReference>
<keyword evidence="4" id="KW-0285">Flavoprotein</keyword>
<dbReference type="InterPro" id="IPR036188">
    <property type="entry name" value="FAD/NAD-bd_sf"/>
</dbReference>
<keyword evidence="8" id="KW-0408">Iron</keyword>
<comment type="similarity">
    <text evidence="3">In the N-terminal section; belongs to the NADH:flavin oxidoreductase/NADH oxidase family.</text>
</comment>
<evidence type="ECO:0000256" key="6">
    <source>
        <dbReference type="ARBA" id="ARBA00022723"/>
    </source>
</evidence>
<keyword evidence="5" id="KW-0288">FMN</keyword>
<keyword evidence="9" id="KW-0411">Iron-sulfur</keyword>
<dbReference type="InterPro" id="IPR001155">
    <property type="entry name" value="OxRdtase_FMN_N"/>
</dbReference>
<evidence type="ECO:0000313" key="13">
    <source>
        <dbReference type="Proteomes" id="UP000533469"/>
    </source>
</evidence>
<keyword evidence="13" id="KW-1185">Reference proteome</keyword>
<protein>
    <submittedName>
        <fullName evidence="12">Dimethylamine/trimethylamine dehydrogenase</fullName>
        <ecNumber evidence="12">1.5.8.1</ecNumber>
        <ecNumber evidence="12">1.5.8.2</ecNumber>
    </submittedName>
</protein>
<evidence type="ECO:0000256" key="9">
    <source>
        <dbReference type="ARBA" id="ARBA00023014"/>
    </source>
</evidence>
<evidence type="ECO:0000256" key="1">
    <source>
        <dbReference type="ARBA" id="ARBA00001917"/>
    </source>
</evidence>
<dbReference type="PANTHER" id="PTHR42917">
    <property type="entry name" value="2,4-DIENOYL-COA REDUCTASE"/>
    <property type="match status" value="1"/>
</dbReference>
<dbReference type="Pfam" id="PF00724">
    <property type="entry name" value="Oxidored_FMN"/>
    <property type="match status" value="1"/>
</dbReference>
<comment type="cofactor">
    <cofactor evidence="2">
        <name>[4Fe-4S] cluster</name>
        <dbReference type="ChEBI" id="CHEBI:49883"/>
    </cofactor>
</comment>
<dbReference type="RefSeq" id="WP_183190351.1">
    <property type="nucleotide sequence ID" value="NZ_JACICD010000005.1"/>
</dbReference>
<feature type="domain" description="FAD/NAD(P)-binding" evidence="11">
    <location>
        <begin position="393"/>
        <end position="637"/>
    </location>
</feature>
<dbReference type="AlphaFoldDB" id="A0A839ZBU0"/>
<dbReference type="EC" id="1.5.8.1" evidence="12"/>
<evidence type="ECO:0000259" key="11">
    <source>
        <dbReference type="Pfam" id="PF07992"/>
    </source>
</evidence>
<dbReference type="GO" id="GO:0050470">
    <property type="term" value="F:trimethylamine dehydrogenase activity"/>
    <property type="evidence" value="ECO:0007669"/>
    <property type="project" value="UniProtKB-EC"/>
</dbReference>
<evidence type="ECO:0000256" key="3">
    <source>
        <dbReference type="ARBA" id="ARBA00011048"/>
    </source>
</evidence>
<dbReference type="SUPFAM" id="SSF51905">
    <property type="entry name" value="FAD/NAD(P)-binding domain"/>
    <property type="match status" value="1"/>
</dbReference>
<dbReference type="Gene3D" id="3.40.50.720">
    <property type="entry name" value="NAD(P)-binding Rossmann-like Domain"/>
    <property type="match status" value="1"/>
</dbReference>
<keyword evidence="6" id="KW-0479">Metal-binding</keyword>
<feature type="domain" description="NADH:flavin oxidoreductase/NADH oxidase N-terminal" evidence="10">
    <location>
        <begin position="10"/>
        <end position="342"/>
    </location>
</feature>
<gene>
    <name evidence="12" type="ORF">FHS55_002780</name>
</gene>
<dbReference type="GO" id="GO:0047133">
    <property type="term" value="F:dimethylamine dehydrogenase activity"/>
    <property type="evidence" value="ECO:0007669"/>
    <property type="project" value="UniProtKB-EC"/>
</dbReference>
<organism evidence="12 13">
    <name type="scientific">Ancylobacter tetraedralis</name>
    <dbReference type="NCBI Taxonomy" id="217068"/>
    <lineage>
        <taxon>Bacteria</taxon>
        <taxon>Pseudomonadati</taxon>
        <taxon>Pseudomonadota</taxon>
        <taxon>Alphaproteobacteria</taxon>
        <taxon>Hyphomicrobiales</taxon>
        <taxon>Xanthobacteraceae</taxon>
        <taxon>Ancylobacter</taxon>
    </lineage>
</organism>
<comment type="cofactor">
    <cofactor evidence="1">
        <name>FMN</name>
        <dbReference type="ChEBI" id="CHEBI:58210"/>
    </cofactor>
</comment>
<dbReference type="PANTHER" id="PTHR42917:SF2">
    <property type="entry name" value="2,4-DIENOYL-COA REDUCTASE [(2E)-ENOYL-COA-PRODUCING]"/>
    <property type="match status" value="1"/>
</dbReference>
<proteinExistence type="inferred from homology"/>
<dbReference type="InterPro" id="IPR013785">
    <property type="entry name" value="Aldolase_TIM"/>
</dbReference>
<dbReference type="Gene3D" id="3.50.50.60">
    <property type="entry name" value="FAD/NAD(P)-binding domain"/>
    <property type="match status" value="1"/>
</dbReference>
<dbReference type="GO" id="GO:0046872">
    <property type="term" value="F:metal ion binding"/>
    <property type="evidence" value="ECO:0007669"/>
    <property type="project" value="UniProtKB-KW"/>
</dbReference>
<evidence type="ECO:0000256" key="5">
    <source>
        <dbReference type="ARBA" id="ARBA00022643"/>
    </source>
</evidence>
<dbReference type="EMBL" id="JACICD010000005">
    <property type="protein sequence ID" value="MBB3772168.1"/>
    <property type="molecule type" value="Genomic_DNA"/>
</dbReference>
<comment type="caution">
    <text evidence="12">The sequence shown here is derived from an EMBL/GenBank/DDBJ whole genome shotgun (WGS) entry which is preliminary data.</text>
</comment>
<dbReference type="Proteomes" id="UP000533469">
    <property type="component" value="Unassembled WGS sequence"/>
</dbReference>
<keyword evidence="7 12" id="KW-0560">Oxidoreductase</keyword>
<sequence>MARDSRYDVLFEPVRIGPVTAPNRFYQVPHASGMTNALPRVRAAFRETKAEGGWGVVCTGACSIDESSDDAPLPFATLWDRNDIHAHALTTEAAHRHGALAGVELWHGGASVMNRSSRLPPLSPSGIPWMATHVGFMGNLRPRTMDRADIREVLRWQAEGARKARTAGFDIVYVYAGMGYLGYEFLLPEYNHRTDEYGGPIENRVRFVREMLDVTRDAVGKDCGVALRVSLEELRGRPGRHHPSEAHELVAQLSDHADLFDVKMDSSPTDCSPSRFSGEGSHEPVIDFVKTLTDKPVVGVGRFTSPDMMVSQIRRGVLDFIGGARPSIADPFLPNKIREGRIEEIRECIGCNICISSWHDGVPVRCTQNPTAGEEWRRGWHPERVAPATRPGKVLVVGGGPAGLECALTSARQGHEVTIVDAGTSWGGRLTFEKTLPGLAAWNRVADYRLGRLNDMPNVSLYLDSRLGVDDIIEFAPDHLVLATGARWTRSLYSSMEIPVGKLEHENVFTPDDIAAGRLPEGPTLVFDFDNYYYGGVLTEHLASRGIEVAYVTPAGQASAWTIMTNELPLVHRALARRNVPVTTLHRLKDFDGDTATLAHLFTGEETKVACRAVLIVGLRAPRTELEEAIAARRGEIDAAGIRSLVTIGDALAPGAIAHAVHSGHLAARELGRSGSRAHYLRDTPITDREPAFDRAEAAE</sequence>
<dbReference type="SUPFAM" id="SSF51395">
    <property type="entry name" value="FMN-linked oxidoreductases"/>
    <property type="match status" value="1"/>
</dbReference>